<sequence length="123" mass="13668">MGIHEASLGSSKHVSYLHSITSSCGWPDIFPTVLLAPSQRASRWMRSRSLIINTVKWSKFWWTRLLFQLVVSILCAPMIPGFISDKIIDCCLVGFRCLPKNTNSMLIVHSAFILSTSGASPSL</sequence>
<protein>
    <submittedName>
        <fullName evidence="1">Uncharacterized protein</fullName>
    </submittedName>
</protein>
<dbReference type="RefSeq" id="XP_029759580.1">
    <property type="nucleotide sequence ID" value="XM_029902903.1"/>
</dbReference>
<dbReference type="GeneID" id="40745209"/>
<dbReference type="HOGENOM" id="CLU_2014822_0_0_1"/>
<gene>
    <name evidence="1" type="ORF">M438DRAFT_32109</name>
</gene>
<accession>A0A074XDA3</accession>
<organism evidence="1 2">
    <name type="scientific">Aureobasidium pullulans EXF-150</name>
    <dbReference type="NCBI Taxonomy" id="1043002"/>
    <lineage>
        <taxon>Eukaryota</taxon>
        <taxon>Fungi</taxon>
        <taxon>Dikarya</taxon>
        <taxon>Ascomycota</taxon>
        <taxon>Pezizomycotina</taxon>
        <taxon>Dothideomycetes</taxon>
        <taxon>Dothideomycetidae</taxon>
        <taxon>Dothideales</taxon>
        <taxon>Saccotheciaceae</taxon>
        <taxon>Aureobasidium</taxon>
    </lineage>
</organism>
<name>A0A074XDA3_AURPU</name>
<dbReference type="EMBL" id="KL584984">
    <property type="protein sequence ID" value="KEQ83393.1"/>
    <property type="molecule type" value="Genomic_DNA"/>
</dbReference>
<keyword evidence="2" id="KW-1185">Reference proteome</keyword>
<proteinExistence type="predicted"/>
<dbReference type="AlphaFoldDB" id="A0A074XDA3"/>
<dbReference type="Proteomes" id="UP000030706">
    <property type="component" value="Unassembled WGS sequence"/>
</dbReference>
<evidence type="ECO:0000313" key="1">
    <source>
        <dbReference type="EMBL" id="KEQ83393.1"/>
    </source>
</evidence>
<evidence type="ECO:0000313" key="2">
    <source>
        <dbReference type="Proteomes" id="UP000030706"/>
    </source>
</evidence>
<reference evidence="1 2" key="1">
    <citation type="journal article" date="2014" name="BMC Genomics">
        <title>Genome sequencing of four Aureobasidium pullulans varieties: biotechnological potential, stress tolerance, and description of new species.</title>
        <authorList>
            <person name="Gostin Ar C."/>
            <person name="Ohm R.A."/>
            <person name="Kogej T."/>
            <person name="Sonjak S."/>
            <person name="Turk M."/>
            <person name="Zajc J."/>
            <person name="Zalar P."/>
            <person name="Grube M."/>
            <person name="Sun H."/>
            <person name="Han J."/>
            <person name="Sharma A."/>
            <person name="Chiniquy J."/>
            <person name="Ngan C.Y."/>
            <person name="Lipzen A."/>
            <person name="Barry K."/>
            <person name="Grigoriev I.V."/>
            <person name="Gunde-Cimerman N."/>
        </authorList>
    </citation>
    <scope>NUCLEOTIDE SEQUENCE [LARGE SCALE GENOMIC DNA]</scope>
    <source>
        <strain evidence="1 2">EXF-150</strain>
    </source>
</reference>